<dbReference type="AlphaFoldDB" id="A0AAV2HH21"/>
<evidence type="ECO:0000256" key="4">
    <source>
        <dbReference type="SAM" id="MobiDB-lite"/>
    </source>
</evidence>
<dbReference type="InterPro" id="IPR036322">
    <property type="entry name" value="WD40_repeat_dom_sf"/>
</dbReference>
<dbReference type="Pfam" id="PF00400">
    <property type="entry name" value="WD40"/>
    <property type="match status" value="2"/>
</dbReference>
<feature type="region of interest" description="Disordered" evidence="4">
    <location>
        <begin position="191"/>
        <end position="262"/>
    </location>
</feature>
<feature type="repeat" description="WD" evidence="3">
    <location>
        <begin position="371"/>
        <end position="403"/>
    </location>
</feature>
<dbReference type="GO" id="GO:0005737">
    <property type="term" value="C:cytoplasm"/>
    <property type="evidence" value="ECO:0007669"/>
    <property type="project" value="TreeGrafter"/>
</dbReference>
<feature type="compositionally biased region" description="Basic and acidic residues" evidence="4">
    <location>
        <begin position="80"/>
        <end position="90"/>
    </location>
</feature>
<dbReference type="InterPro" id="IPR015943">
    <property type="entry name" value="WD40/YVTN_repeat-like_dom_sf"/>
</dbReference>
<dbReference type="PANTHER" id="PTHR15574">
    <property type="entry name" value="WD REPEAT DOMAIN-CONTAINING FAMILY"/>
    <property type="match status" value="1"/>
</dbReference>
<protein>
    <recommendedName>
        <fullName evidence="7">DDB1- and CUL4-associated factor 8</fullName>
    </recommendedName>
</protein>
<keyword evidence="6" id="KW-1185">Reference proteome</keyword>
<feature type="region of interest" description="Disordered" evidence="4">
    <location>
        <begin position="743"/>
        <end position="774"/>
    </location>
</feature>
<dbReference type="InterPro" id="IPR001680">
    <property type="entry name" value="WD40_rpt"/>
</dbReference>
<evidence type="ECO:0000256" key="2">
    <source>
        <dbReference type="ARBA" id="ARBA00022737"/>
    </source>
</evidence>
<feature type="compositionally biased region" description="Acidic residues" evidence="4">
    <location>
        <begin position="241"/>
        <end position="259"/>
    </location>
</feature>
<feature type="region of interest" description="Disordered" evidence="4">
    <location>
        <begin position="1"/>
        <end position="37"/>
    </location>
</feature>
<keyword evidence="1 3" id="KW-0853">WD repeat</keyword>
<dbReference type="PROSITE" id="PS50294">
    <property type="entry name" value="WD_REPEATS_REGION"/>
    <property type="match status" value="1"/>
</dbReference>
<dbReference type="PROSITE" id="PS50082">
    <property type="entry name" value="WD_REPEATS_2"/>
    <property type="match status" value="1"/>
</dbReference>
<evidence type="ECO:0000256" key="1">
    <source>
        <dbReference type="ARBA" id="ARBA00022574"/>
    </source>
</evidence>
<evidence type="ECO:0000313" key="5">
    <source>
        <dbReference type="EMBL" id="CAL1531774.1"/>
    </source>
</evidence>
<comment type="caution">
    <text evidence="5">The sequence shown here is derived from an EMBL/GenBank/DDBJ whole genome shotgun (WGS) entry which is preliminary data.</text>
</comment>
<keyword evidence="2" id="KW-0677">Repeat</keyword>
<evidence type="ECO:0008006" key="7">
    <source>
        <dbReference type="Google" id="ProtNLM"/>
    </source>
</evidence>
<evidence type="ECO:0000256" key="3">
    <source>
        <dbReference type="PROSITE-ProRule" id="PRU00221"/>
    </source>
</evidence>
<sequence length="774" mass="86874">MMASPATCDGETQKMEEDGDKDGDSLEQPNENGNGDACYIQILKKNDSGITVNSYLSSSKPDEPDNSDVVKLTLNNLKDSTSDSEMKDSDWLNDSAVPSLSECVGQPKSEDNPFYKDDLRDIDTSSKKGLDDMLIDNGEDSTPKFAETSSDKTDTIGDSDELLNLDTEIEMNNPVNVQSGSVYVGTVTNYNVSNSSLSSPGAKRITTDDSDSPQPKRQTPDRIDEELSNQTESSPAKVEQTSEDLPDLSYDSDDLDEDSNAVQRRPLRLRKRKRKFLNRLRLSSDESDSSDEDEDNEDNDNKNTDDDEDKDVTEEVRIALETTLGKKAPTPNWFAVPELRRREYGYPSSCFVEKLQGSLQMVKRLVRVDKMIAHEGCVNALSFNRIGTLLASGSDDLNIVLWNWQRARPSLIYDSGHRSNVFQAKFMPFSGDCHVISCARDGQVRLAELSLTGVCKATRKLAQHRGAAHKLALELDSPNVFLSCGEDALTYLFDLRQEKPLKLVTTKENEKKVPLYSIHSNPCDSRQFCVGGRDHYIRVYDKRKINEEIDGGVLKSFCPDHLINSEIKANVTCASFNYNGTEILATYNDEDIYLFDNTMSDGASYIHKYTGHRNNATAKGVNFYGPKSEFIVSGSDCGYIYFWDKETEAIINFQEGDEAGVVNVLEPHPTLPILATSGLDHDVKLWMPCQADPEVDMDHLKKTIKKNFVERSQERKFSEPEMIGGQMLWFIMHHFRNSARRRMREEGQVLSSSDEDNSSRSEDSDTNEMQCAQS</sequence>
<feature type="compositionally biased region" description="Acidic residues" evidence="4">
    <location>
        <begin position="285"/>
        <end position="298"/>
    </location>
</feature>
<name>A0AAV2HH21_LYMST</name>
<dbReference type="PANTHER" id="PTHR15574:SF21">
    <property type="entry name" value="DDB1- AND CUL4-ASSOCIATED FACTOR 8"/>
    <property type="match status" value="1"/>
</dbReference>
<feature type="region of interest" description="Disordered" evidence="4">
    <location>
        <begin position="78"/>
        <end position="158"/>
    </location>
</feature>
<feature type="region of interest" description="Disordered" evidence="4">
    <location>
        <begin position="282"/>
        <end position="312"/>
    </location>
</feature>
<dbReference type="EMBL" id="CAXITT010000097">
    <property type="protein sequence ID" value="CAL1531774.1"/>
    <property type="molecule type" value="Genomic_DNA"/>
</dbReference>
<gene>
    <name evidence="5" type="ORF">GSLYS_00005869001</name>
</gene>
<feature type="compositionally biased region" description="Basic and acidic residues" evidence="4">
    <location>
        <begin position="108"/>
        <end position="131"/>
    </location>
</feature>
<dbReference type="Gene3D" id="2.130.10.10">
    <property type="entry name" value="YVTN repeat-like/Quinoprotein amine dehydrogenase"/>
    <property type="match status" value="1"/>
</dbReference>
<dbReference type="InterPro" id="IPR045151">
    <property type="entry name" value="DCAF8"/>
</dbReference>
<evidence type="ECO:0000313" key="6">
    <source>
        <dbReference type="Proteomes" id="UP001497497"/>
    </source>
</evidence>
<dbReference type="SMART" id="SM00320">
    <property type="entry name" value="WD40"/>
    <property type="match status" value="7"/>
</dbReference>
<proteinExistence type="predicted"/>
<organism evidence="5 6">
    <name type="scientific">Lymnaea stagnalis</name>
    <name type="common">Great pond snail</name>
    <name type="synonym">Helix stagnalis</name>
    <dbReference type="NCBI Taxonomy" id="6523"/>
    <lineage>
        <taxon>Eukaryota</taxon>
        <taxon>Metazoa</taxon>
        <taxon>Spiralia</taxon>
        <taxon>Lophotrochozoa</taxon>
        <taxon>Mollusca</taxon>
        <taxon>Gastropoda</taxon>
        <taxon>Heterobranchia</taxon>
        <taxon>Euthyneura</taxon>
        <taxon>Panpulmonata</taxon>
        <taxon>Hygrophila</taxon>
        <taxon>Lymnaeoidea</taxon>
        <taxon>Lymnaeidae</taxon>
        <taxon>Lymnaea</taxon>
    </lineage>
</organism>
<dbReference type="Proteomes" id="UP001497497">
    <property type="component" value="Unassembled WGS sequence"/>
</dbReference>
<reference evidence="5 6" key="1">
    <citation type="submission" date="2024-04" db="EMBL/GenBank/DDBJ databases">
        <authorList>
            <consortium name="Genoscope - CEA"/>
            <person name="William W."/>
        </authorList>
    </citation>
    <scope>NUCLEOTIDE SEQUENCE [LARGE SCALE GENOMIC DNA]</scope>
</reference>
<dbReference type="SUPFAM" id="SSF50978">
    <property type="entry name" value="WD40 repeat-like"/>
    <property type="match status" value="1"/>
</dbReference>
<accession>A0AAV2HH21</accession>
<dbReference type="GO" id="GO:0080008">
    <property type="term" value="C:Cul4-RING E3 ubiquitin ligase complex"/>
    <property type="evidence" value="ECO:0007669"/>
    <property type="project" value="TreeGrafter"/>
</dbReference>